<dbReference type="InterPro" id="IPR012438">
    <property type="entry name" value="DUF1639"/>
</dbReference>
<protein>
    <submittedName>
        <fullName evidence="2">Uncharacterized protein</fullName>
    </submittedName>
</protein>
<evidence type="ECO:0000313" key="2">
    <source>
        <dbReference type="EMBL" id="TQD82120.1"/>
    </source>
</evidence>
<sequence>MRIEEEKVNYSPLRSEGNNGVKSPRLVKGASGSGSGSEKKMEEEKPKFSLILTKKEIKEDFTTMPCHRPPLSPKETAKKCSEAIGSKSFPNS</sequence>
<evidence type="ECO:0000256" key="1">
    <source>
        <dbReference type="SAM" id="MobiDB-lite"/>
    </source>
</evidence>
<reference evidence="2 3" key="1">
    <citation type="journal article" date="2019" name="G3 (Bethesda)">
        <title>Sequencing of a Wild Apple (Malus baccata) Genome Unravels the Differences Between Cultivated and Wild Apple Species Regarding Disease Resistance and Cold Tolerance.</title>
        <authorList>
            <person name="Chen X."/>
        </authorList>
    </citation>
    <scope>NUCLEOTIDE SEQUENCE [LARGE SCALE GENOMIC DNA]</scope>
    <source>
        <strain evidence="3">cv. Shandingzi</strain>
        <tissue evidence="2">Leaves</tissue>
    </source>
</reference>
<proteinExistence type="predicted"/>
<feature type="compositionally biased region" description="Basic and acidic residues" evidence="1">
    <location>
        <begin position="37"/>
        <end position="61"/>
    </location>
</feature>
<dbReference type="AlphaFoldDB" id="A0A540L6Q6"/>
<comment type="caution">
    <text evidence="2">The sequence shown here is derived from an EMBL/GenBank/DDBJ whole genome shotgun (WGS) entry which is preliminary data.</text>
</comment>
<name>A0A540L6Q6_MALBA</name>
<dbReference type="Proteomes" id="UP000315295">
    <property type="component" value="Unassembled WGS sequence"/>
</dbReference>
<evidence type="ECO:0000313" key="3">
    <source>
        <dbReference type="Proteomes" id="UP000315295"/>
    </source>
</evidence>
<feature type="region of interest" description="Disordered" evidence="1">
    <location>
        <begin position="1"/>
        <end position="92"/>
    </location>
</feature>
<organism evidence="2 3">
    <name type="scientific">Malus baccata</name>
    <name type="common">Siberian crab apple</name>
    <name type="synonym">Pyrus baccata</name>
    <dbReference type="NCBI Taxonomy" id="106549"/>
    <lineage>
        <taxon>Eukaryota</taxon>
        <taxon>Viridiplantae</taxon>
        <taxon>Streptophyta</taxon>
        <taxon>Embryophyta</taxon>
        <taxon>Tracheophyta</taxon>
        <taxon>Spermatophyta</taxon>
        <taxon>Magnoliopsida</taxon>
        <taxon>eudicotyledons</taxon>
        <taxon>Gunneridae</taxon>
        <taxon>Pentapetalae</taxon>
        <taxon>rosids</taxon>
        <taxon>fabids</taxon>
        <taxon>Rosales</taxon>
        <taxon>Rosaceae</taxon>
        <taxon>Amygdaloideae</taxon>
        <taxon>Maleae</taxon>
        <taxon>Malus</taxon>
    </lineage>
</organism>
<accession>A0A540L6Q6</accession>
<gene>
    <name evidence="2" type="ORF">C1H46_032315</name>
</gene>
<keyword evidence="3" id="KW-1185">Reference proteome</keyword>
<dbReference type="EMBL" id="VIEB01000736">
    <property type="protein sequence ID" value="TQD82120.1"/>
    <property type="molecule type" value="Genomic_DNA"/>
</dbReference>
<dbReference type="Pfam" id="PF07797">
    <property type="entry name" value="DUF1639"/>
    <property type="match status" value="1"/>
</dbReference>